<evidence type="ECO:0000313" key="2">
    <source>
        <dbReference type="Proteomes" id="UP001596250"/>
    </source>
</evidence>
<dbReference type="EMBL" id="JBHSQV010000011">
    <property type="protein sequence ID" value="MFC5985306.1"/>
    <property type="molecule type" value="Genomic_DNA"/>
</dbReference>
<reference evidence="2" key="1">
    <citation type="journal article" date="2019" name="Int. J. Syst. Evol. Microbiol.">
        <title>The Global Catalogue of Microorganisms (GCM) 10K type strain sequencing project: providing services to taxonomists for standard genome sequencing and annotation.</title>
        <authorList>
            <consortium name="The Broad Institute Genomics Platform"/>
            <consortium name="The Broad Institute Genome Sequencing Center for Infectious Disease"/>
            <person name="Wu L."/>
            <person name="Ma J."/>
        </authorList>
    </citation>
    <scope>NUCLEOTIDE SEQUENCE [LARGE SCALE GENOMIC DNA]</scope>
    <source>
        <strain evidence="2">CCM 8749</strain>
    </source>
</reference>
<comment type="caution">
    <text evidence="1">The sequence shown here is derived from an EMBL/GenBank/DDBJ whole genome shotgun (WGS) entry which is preliminary data.</text>
</comment>
<dbReference type="Proteomes" id="UP001596250">
    <property type="component" value="Unassembled WGS sequence"/>
</dbReference>
<gene>
    <name evidence="1" type="ORF">ACFPXP_02370</name>
</gene>
<proteinExistence type="predicted"/>
<name>A0ABW1IJS4_9BACL</name>
<protein>
    <submittedName>
        <fullName evidence="1">Uncharacterized protein</fullName>
    </submittedName>
</protein>
<dbReference type="RefSeq" id="WP_379892020.1">
    <property type="nucleotide sequence ID" value="NZ_CBCSCT010000088.1"/>
</dbReference>
<organism evidence="1 2">
    <name type="scientific">Marinicrinis lubricantis</name>
    <dbReference type="NCBI Taxonomy" id="2086470"/>
    <lineage>
        <taxon>Bacteria</taxon>
        <taxon>Bacillati</taxon>
        <taxon>Bacillota</taxon>
        <taxon>Bacilli</taxon>
        <taxon>Bacillales</taxon>
        <taxon>Paenibacillaceae</taxon>
    </lineage>
</organism>
<evidence type="ECO:0000313" key="1">
    <source>
        <dbReference type="EMBL" id="MFC5985306.1"/>
    </source>
</evidence>
<keyword evidence="2" id="KW-1185">Reference proteome</keyword>
<accession>A0ABW1IJS4</accession>
<sequence length="95" mass="11015">MQEEWKHALYYIQSELQRMETMAGTLSTIEQEHHRKLTNYEQGDLLDIAVEEQSAARQLGMMKQMCTTMAQQLEALQKQADRSFQVESNGNAKVH</sequence>